<accession>A0A9D1UZY4</accession>
<reference evidence="1" key="2">
    <citation type="submission" date="2021-04" db="EMBL/GenBank/DDBJ databases">
        <authorList>
            <person name="Gilroy R."/>
        </authorList>
    </citation>
    <scope>NUCLEOTIDE SEQUENCE</scope>
    <source>
        <strain evidence="1">23274</strain>
    </source>
</reference>
<organism evidence="1 2">
    <name type="scientific">Candidatus Odoribacter faecigallinarum</name>
    <dbReference type="NCBI Taxonomy" id="2838706"/>
    <lineage>
        <taxon>Bacteria</taxon>
        <taxon>Pseudomonadati</taxon>
        <taxon>Bacteroidota</taxon>
        <taxon>Bacteroidia</taxon>
        <taxon>Bacteroidales</taxon>
        <taxon>Odoribacteraceae</taxon>
        <taxon>Odoribacter</taxon>
    </lineage>
</organism>
<keyword evidence="1" id="KW-0413">Isomerase</keyword>
<dbReference type="EMBL" id="DXFT01000105">
    <property type="protein sequence ID" value="HIX03576.1"/>
    <property type="molecule type" value="Genomic_DNA"/>
</dbReference>
<evidence type="ECO:0000313" key="2">
    <source>
        <dbReference type="Proteomes" id="UP000824202"/>
    </source>
</evidence>
<proteinExistence type="predicted"/>
<protein>
    <submittedName>
        <fullName evidence="1">Peptidyl-prolyl cis-trans isomerase</fullName>
    </submittedName>
</protein>
<dbReference type="InterPro" id="IPR027304">
    <property type="entry name" value="Trigger_fact/SurA_dom_sf"/>
</dbReference>
<dbReference type="AlphaFoldDB" id="A0A9D1UZY4"/>
<gene>
    <name evidence="1" type="ORF">H9863_05615</name>
</gene>
<dbReference type="PROSITE" id="PS51257">
    <property type="entry name" value="PROKAR_LIPOPROTEIN"/>
    <property type="match status" value="1"/>
</dbReference>
<sequence>MKYTTLLILLSLLSCQRQKQVEQPIAQVFESKLYRSEIKEFVPNNISQEDSAIMAQNYIRNWITQKLLLHKAIENLSGEESKIQKQVEDYRASLLIYNYKQKLIDQKLEDEVNDAEIEDYYQKNQKNFVLSTPIVKALFFIVPKNAPNLKELRKWFHSEKATDRENLEDYCLTNARKYDNFNDDWIEIKYLLNLLPKNDKGPQEIMNAPQYIEEEDEENYYFLKINDIIKEQSNAPLSYVRDDITLILKNKKKLQFENELERQINEEGRQKNYVKIY</sequence>
<reference evidence="1" key="1">
    <citation type="journal article" date="2021" name="PeerJ">
        <title>Extensive microbial diversity within the chicken gut microbiome revealed by metagenomics and culture.</title>
        <authorList>
            <person name="Gilroy R."/>
            <person name="Ravi A."/>
            <person name="Getino M."/>
            <person name="Pursley I."/>
            <person name="Horton D.L."/>
            <person name="Alikhan N.F."/>
            <person name="Baker D."/>
            <person name="Gharbi K."/>
            <person name="Hall N."/>
            <person name="Watson M."/>
            <person name="Adriaenssens E.M."/>
            <person name="Foster-Nyarko E."/>
            <person name="Jarju S."/>
            <person name="Secka A."/>
            <person name="Antonio M."/>
            <person name="Oren A."/>
            <person name="Chaudhuri R.R."/>
            <person name="La Ragione R."/>
            <person name="Hildebrand F."/>
            <person name="Pallen M.J."/>
        </authorList>
    </citation>
    <scope>NUCLEOTIDE SEQUENCE</scope>
    <source>
        <strain evidence="1">23274</strain>
    </source>
</reference>
<dbReference type="Proteomes" id="UP000824202">
    <property type="component" value="Unassembled WGS sequence"/>
</dbReference>
<name>A0A9D1UZY4_9BACT</name>
<dbReference type="SUPFAM" id="SSF109998">
    <property type="entry name" value="Triger factor/SurA peptide-binding domain-like"/>
    <property type="match status" value="1"/>
</dbReference>
<evidence type="ECO:0000313" key="1">
    <source>
        <dbReference type="EMBL" id="HIX03576.1"/>
    </source>
</evidence>
<comment type="caution">
    <text evidence="1">The sequence shown here is derived from an EMBL/GenBank/DDBJ whole genome shotgun (WGS) entry which is preliminary data.</text>
</comment>
<dbReference type="GO" id="GO:0016853">
    <property type="term" value="F:isomerase activity"/>
    <property type="evidence" value="ECO:0007669"/>
    <property type="project" value="UniProtKB-KW"/>
</dbReference>